<dbReference type="InterPro" id="IPR014710">
    <property type="entry name" value="RmlC-like_jellyroll"/>
</dbReference>
<dbReference type="InterPro" id="IPR009057">
    <property type="entry name" value="Homeodomain-like_sf"/>
</dbReference>
<dbReference type="GO" id="GO:0003700">
    <property type="term" value="F:DNA-binding transcription factor activity"/>
    <property type="evidence" value="ECO:0007669"/>
    <property type="project" value="InterPro"/>
</dbReference>
<protein>
    <recommendedName>
        <fullName evidence="4">HTH araC/xylS-type domain-containing protein</fullName>
    </recommendedName>
</protein>
<dbReference type="InterPro" id="IPR037923">
    <property type="entry name" value="HTH-like"/>
</dbReference>
<dbReference type="PANTHER" id="PTHR43280:SF17">
    <property type="entry name" value="ARAC-TYPE DNA-BINDING DOMAIN-CONTAINING PROTEIN"/>
    <property type="match status" value="1"/>
</dbReference>
<dbReference type="PANTHER" id="PTHR43280">
    <property type="entry name" value="ARAC-FAMILY TRANSCRIPTIONAL REGULATOR"/>
    <property type="match status" value="1"/>
</dbReference>
<reference evidence="5 6" key="1">
    <citation type="submission" date="2017-06" db="EMBL/GenBank/DDBJ databases">
        <title>Draft genome sequence of anaerobic fermentative bacterium Anaeromicrobium sediminis DY2726D isolated from West Pacific Ocean sediments.</title>
        <authorList>
            <person name="Zeng X."/>
        </authorList>
    </citation>
    <scope>NUCLEOTIDE SEQUENCE [LARGE SCALE GENOMIC DNA]</scope>
    <source>
        <strain evidence="5 6">DY2726D</strain>
    </source>
</reference>
<evidence type="ECO:0000259" key="4">
    <source>
        <dbReference type="PROSITE" id="PS01124"/>
    </source>
</evidence>
<evidence type="ECO:0000256" key="2">
    <source>
        <dbReference type="ARBA" id="ARBA00023125"/>
    </source>
</evidence>
<sequence length="288" mass="33244">MIKICLSKVKDSIFRNESGPNLSYVCKVCDEPKWFYSMHMHKHLSEIVYIKEGKGNFIINNVHYEVQKGDIVIFNKEVLHQESSDPKSPLKTIVLGVEDIFIKGIDDNCIISNNVCPIIKAGPHSYKVEKYMLEIFEESLTQAEGFDLICHNLLRALITLITRLALSHENIESHDLESLAYKIKLYIDENYMYDIKLKDLANKFYISPSYLAHIVKKELGFSPIRYLMDRRIGEAQKHLLSTDLSVSKISRLVGYTNVNYFNNLFKKTIGLSPGKFRDMYETNKGMSK</sequence>
<evidence type="ECO:0000256" key="3">
    <source>
        <dbReference type="ARBA" id="ARBA00023163"/>
    </source>
</evidence>
<accession>A0A267MN58</accession>
<keyword evidence="6" id="KW-1185">Reference proteome</keyword>
<keyword evidence="1" id="KW-0805">Transcription regulation</keyword>
<dbReference type="GO" id="GO:0043565">
    <property type="term" value="F:sequence-specific DNA binding"/>
    <property type="evidence" value="ECO:0007669"/>
    <property type="project" value="InterPro"/>
</dbReference>
<keyword evidence="2" id="KW-0238">DNA-binding</keyword>
<gene>
    <name evidence="5" type="ORF">CCE28_00970</name>
</gene>
<dbReference type="SUPFAM" id="SSF51215">
    <property type="entry name" value="Regulatory protein AraC"/>
    <property type="match status" value="1"/>
</dbReference>
<evidence type="ECO:0000313" key="6">
    <source>
        <dbReference type="Proteomes" id="UP000216024"/>
    </source>
</evidence>
<dbReference type="PROSITE" id="PS00041">
    <property type="entry name" value="HTH_ARAC_FAMILY_1"/>
    <property type="match status" value="1"/>
</dbReference>
<dbReference type="InterPro" id="IPR018062">
    <property type="entry name" value="HTH_AraC-typ_CS"/>
</dbReference>
<feature type="domain" description="HTH araC/xylS-type" evidence="4">
    <location>
        <begin position="181"/>
        <end position="279"/>
    </location>
</feature>
<dbReference type="EMBL" id="NIBG01000001">
    <property type="protein sequence ID" value="PAB61034.1"/>
    <property type="molecule type" value="Genomic_DNA"/>
</dbReference>
<dbReference type="RefSeq" id="WP_095130064.1">
    <property type="nucleotide sequence ID" value="NZ_NIBG01000001.1"/>
</dbReference>
<dbReference type="Proteomes" id="UP000216024">
    <property type="component" value="Unassembled WGS sequence"/>
</dbReference>
<dbReference type="PROSITE" id="PS01124">
    <property type="entry name" value="HTH_ARAC_FAMILY_2"/>
    <property type="match status" value="1"/>
</dbReference>
<dbReference type="Gene3D" id="1.10.10.60">
    <property type="entry name" value="Homeodomain-like"/>
    <property type="match status" value="2"/>
</dbReference>
<dbReference type="InterPro" id="IPR018060">
    <property type="entry name" value="HTH_AraC"/>
</dbReference>
<name>A0A267MN58_9FIRM</name>
<evidence type="ECO:0000313" key="5">
    <source>
        <dbReference type="EMBL" id="PAB61034.1"/>
    </source>
</evidence>
<dbReference type="PRINTS" id="PR00032">
    <property type="entry name" value="HTHARAC"/>
</dbReference>
<proteinExistence type="predicted"/>
<dbReference type="Pfam" id="PF12833">
    <property type="entry name" value="HTH_18"/>
    <property type="match status" value="1"/>
</dbReference>
<dbReference type="SUPFAM" id="SSF46689">
    <property type="entry name" value="Homeodomain-like"/>
    <property type="match status" value="2"/>
</dbReference>
<dbReference type="InterPro" id="IPR003313">
    <property type="entry name" value="AraC-bd"/>
</dbReference>
<comment type="caution">
    <text evidence="5">The sequence shown here is derived from an EMBL/GenBank/DDBJ whole genome shotgun (WGS) entry which is preliminary data.</text>
</comment>
<dbReference type="InterPro" id="IPR020449">
    <property type="entry name" value="Tscrpt_reg_AraC-type_HTH"/>
</dbReference>
<dbReference type="Pfam" id="PF02311">
    <property type="entry name" value="AraC_binding"/>
    <property type="match status" value="1"/>
</dbReference>
<dbReference type="SMART" id="SM00342">
    <property type="entry name" value="HTH_ARAC"/>
    <property type="match status" value="1"/>
</dbReference>
<dbReference type="Gene3D" id="2.60.120.10">
    <property type="entry name" value="Jelly Rolls"/>
    <property type="match status" value="1"/>
</dbReference>
<keyword evidence="3" id="KW-0804">Transcription</keyword>
<dbReference type="OrthoDB" id="625043at2"/>
<evidence type="ECO:0000256" key="1">
    <source>
        <dbReference type="ARBA" id="ARBA00023015"/>
    </source>
</evidence>
<organism evidence="5 6">
    <name type="scientific">Anaeromicrobium sediminis</name>
    <dbReference type="NCBI Taxonomy" id="1478221"/>
    <lineage>
        <taxon>Bacteria</taxon>
        <taxon>Bacillati</taxon>
        <taxon>Bacillota</taxon>
        <taxon>Clostridia</taxon>
        <taxon>Peptostreptococcales</taxon>
        <taxon>Thermotaleaceae</taxon>
        <taxon>Anaeromicrobium</taxon>
    </lineage>
</organism>
<dbReference type="AlphaFoldDB" id="A0A267MN58"/>